<sequence length="84" mass="9064">MPWYHSCRAGLPAGPYVPKHGSPTLLSSMWKSNASARIGRLDRSDTTASQKTDVKQGLHCVSEVTGGPITPLPNLPNPRFPNNP</sequence>
<protein>
    <submittedName>
        <fullName evidence="2">SFRICE_018074</fullName>
    </submittedName>
</protein>
<dbReference type="AlphaFoldDB" id="A0A2H1V877"/>
<feature type="compositionally biased region" description="Pro residues" evidence="1">
    <location>
        <begin position="70"/>
        <end position="84"/>
    </location>
</feature>
<dbReference type="EMBL" id="ODYU01001185">
    <property type="protein sequence ID" value="SOQ37053.1"/>
    <property type="molecule type" value="Genomic_DNA"/>
</dbReference>
<name>A0A2H1V877_SPOFR</name>
<accession>A0A2H1V877</accession>
<reference evidence="2" key="1">
    <citation type="submission" date="2016-07" db="EMBL/GenBank/DDBJ databases">
        <authorList>
            <person name="Bretaudeau A."/>
        </authorList>
    </citation>
    <scope>NUCLEOTIDE SEQUENCE</scope>
    <source>
        <strain evidence="2">Rice</strain>
        <tissue evidence="2">Whole body</tissue>
    </source>
</reference>
<evidence type="ECO:0000256" key="1">
    <source>
        <dbReference type="SAM" id="MobiDB-lite"/>
    </source>
</evidence>
<proteinExistence type="predicted"/>
<gene>
    <name evidence="2" type="ORF">SFRICE_018074</name>
</gene>
<evidence type="ECO:0000313" key="2">
    <source>
        <dbReference type="EMBL" id="SOQ37053.1"/>
    </source>
</evidence>
<organism evidence="2">
    <name type="scientific">Spodoptera frugiperda</name>
    <name type="common">Fall armyworm</name>
    <dbReference type="NCBI Taxonomy" id="7108"/>
    <lineage>
        <taxon>Eukaryota</taxon>
        <taxon>Metazoa</taxon>
        <taxon>Ecdysozoa</taxon>
        <taxon>Arthropoda</taxon>
        <taxon>Hexapoda</taxon>
        <taxon>Insecta</taxon>
        <taxon>Pterygota</taxon>
        <taxon>Neoptera</taxon>
        <taxon>Endopterygota</taxon>
        <taxon>Lepidoptera</taxon>
        <taxon>Glossata</taxon>
        <taxon>Ditrysia</taxon>
        <taxon>Noctuoidea</taxon>
        <taxon>Noctuidae</taxon>
        <taxon>Amphipyrinae</taxon>
        <taxon>Spodoptera</taxon>
    </lineage>
</organism>
<feature type="region of interest" description="Disordered" evidence="1">
    <location>
        <begin position="65"/>
        <end position="84"/>
    </location>
</feature>